<dbReference type="STRING" id="4577.A0A1D6H2U7"/>
<dbReference type="ExpressionAtlas" id="A0A1D6H2U7">
    <property type="expression patterns" value="baseline and differential"/>
</dbReference>
<reference evidence="1" key="1">
    <citation type="submission" date="2015-12" db="EMBL/GenBank/DDBJ databases">
        <title>Update maize B73 reference genome by single molecule sequencing technologies.</title>
        <authorList>
            <consortium name="Maize Genome Sequencing Project"/>
            <person name="Ware D."/>
        </authorList>
    </citation>
    <scope>NUCLEOTIDE SEQUENCE</scope>
    <source>
        <tissue evidence="1">Seedling</tissue>
    </source>
</reference>
<protein>
    <submittedName>
        <fullName evidence="1">Uncharacterized protein</fullName>
    </submittedName>
</protein>
<name>A0A1D6H2U7_MAIZE</name>
<dbReference type="AlphaFoldDB" id="A0A1D6H2U7"/>
<accession>A0A1D6H2U7</accession>
<proteinExistence type="predicted"/>
<dbReference type="InParanoid" id="A0A1D6H2U7"/>
<evidence type="ECO:0000313" key="1">
    <source>
        <dbReference type="EMBL" id="AQK69160.1"/>
    </source>
</evidence>
<dbReference type="EMBL" id="CM000781">
    <property type="protein sequence ID" value="AQK69160.1"/>
    <property type="molecule type" value="Genomic_DNA"/>
</dbReference>
<dbReference type="SMR" id="A0A1D6H2U7"/>
<sequence>MMPDIFATGDVDLKKLLNAEDRELISQIKSILGPFILRRLKSNVKFVVMGTEQSEAYKNAINEYRAACQARSAKSSDGISNNIAGLIPKRQISNYFTQFRKIANHPLVIRCIYGDKDVDRIARLLYPKGAFGFECSLERAIQELKNYSDFNIHQLLLSYGDVGTKGALKDEHVFASAKCQVYFFLQHLFLYVLLFYL</sequence>
<organism evidence="1">
    <name type="scientific">Zea mays</name>
    <name type="common">Maize</name>
    <dbReference type="NCBI Taxonomy" id="4577"/>
    <lineage>
        <taxon>Eukaryota</taxon>
        <taxon>Viridiplantae</taxon>
        <taxon>Streptophyta</taxon>
        <taxon>Embryophyta</taxon>
        <taxon>Tracheophyta</taxon>
        <taxon>Spermatophyta</taxon>
        <taxon>Magnoliopsida</taxon>
        <taxon>Liliopsida</taxon>
        <taxon>Poales</taxon>
        <taxon>Poaceae</taxon>
        <taxon>PACMAD clade</taxon>
        <taxon>Panicoideae</taxon>
        <taxon>Andropogonodae</taxon>
        <taxon>Andropogoneae</taxon>
        <taxon>Tripsacinae</taxon>
        <taxon>Zea</taxon>
    </lineage>
</organism>
<gene>
    <name evidence="1" type="ORF">ZEAMMB73_Zm00001d015595</name>
</gene>